<keyword evidence="5" id="KW-0694">RNA-binding</keyword>
<dbReference type="InterPro" id="IPR016024">
    <property type="entry name" value="ARM-type_fold"/>
</dbReference>
<organism evidence="9 10">
    <name type="scientific">Microthlaspi erraticum</name>
    <dbReference type="NCBI Taxonomy" id="1685480"/>
    <lineage>
        <taxon>Eukaryota</taxon>
        <taxon>Viridiplantae</taxon>
        <taxon>Streptophyta</taxon>
        <taxon>Embryophyta</taxon>
        <taxon>Tracheophyta</taxon>
        <taxon>Spermatophyta</taxon>
        <taxon>Magnoliopsida</taxon>
        <taxon>eudicotyledons</taxon>
        <taxon>Gunneridae</taxon>
        <taxon>Pentapetalae</taxon>
        <taxon>rosids</taxon>
        <taxon>malvids</taxon>
        <taxon>Brassicales</taxon>
        <taxon>Brassicaceae</taxon>
        <taxon>Coluteocarpeae</taxon>
        <taxon>Microthlaspi</taxon>
    </lineage>
</organism>
<feature type="repeat" description="Pumilio" evidence="6">
    <location>
        <begin position="311"/>
        <end position="348"/>
    </location>
</feature>
<gene>
    <name evidence="9" type="ORF">MERR_LOCUS19414</name>
</gene>
<dbReference type="SUPFAM" id="SSF48371">
    <property type="entry name" value="ARM repeat"/>
    <property type="match status" value="1"/>
</dbReference>
<dbReference type="Pfam" id="PF00806">
    <property type="entry name" value="PUF"/>
    <property type="match status" value="2"/>
</dbReference>
<dbReference type="PROSITE" id="PS50302">
    <property type="entry name" value="PUM"/>
    <property type="match status" value="1"/>
</dbReference>
<keyword evidence="4" id="KW-0810">Translation regulation</keyword>
<comment type="subcellular location">
    <subcellularLocation>
        <location evidence="1">Cytoplasm</location>
    </subcellularLocation>
</comment>
<accession>A0A6D2J4X1</accession>
<keyword evidence="2" id="KW-0963">Cytoplasm</keyword>
<dbReference type="InterPro" id="IPR001313">
    <property type="entry name" value="Pumilio_RNA-bd_rpt"/>
</dbReference>
<dbReference type="GO" id="GO:0005737">
    <property type="term" value="C:cytoplasm"/>
    <property type="evidence" value="ECO:0007669"/>
    <property type="project" value="UniProtKB-SubCell"/>
</dbReference>
<dbReference type="OrthoDB" id="668540at2759"/>
<dbReference type="Proteomes" id="UP000467841">
    <property type="component" value="Unassembled WGS sequence"/>
</dbReference>
<evidence type="ECO:0000256" key="3">
    <source>
        <dbReference type="ARBA" id="ARBA00022737"/>
    </source>
</evidence>
<dbReference type="SMART" id="SM00025">
    <property type="entry name" value="Pumilio"/>
    <property type="match status" value="3"/>
</dbReference>
<dbReference type="InterPro" id="IPR033133">
    <property type="entry name" value="PUM-HD"/>
</dbReference>
<dbReference type="AlphaFoldDB" id="A0A6D2J4X1"/>
<sequence length="416" mass="46266">MANDGARVSTEQENPAVPSPPREILIGSLMISLPQENPAFPPPPPPRQIPIVGARVSLEQVNPVVPPPRPTAPGEIQSLTGSFRSAVTLNPPPRFNAPRNLAQEIRSLTDSLRSLAPLTRQQIDACLDSLFNLMTSSEEEAALRDMISRLHGSDLAKLAWMLTLYSDIYFMQIAANKNGSKRLNKLFGRSDDADNFFLASISRRFVDVMTDKDAFAVVIGGLRGFSQEKKMAMWIRIHQHAVDVARDPQGNGCIAINFLIDDAGECYCRNQLIAIIVLNALSLSFDAYGNFVVQHVLNLNNSSFTCDIAVRLRGHFVELSFQKQGSFIVEKLLKTEASRVMVVEELLGCEGDGLLRLARSQFGNFVVSKALRVTQEEVMVRADLFWGLVHKLTPFLNFLRGFQESRNIARFLDSIR</sequence>
<evidence type="ECO:0000256" key="6">
    <source>
        <dbReference type="PROSITE-ProRule" id="PRU00317"/>
    </source>
</evidence>
<evidence type="ECO:0000313" key="10">
    <source>
        <dbReference type="Proteomes" id="UP000467841"/>
    </source>
</evidence>
<reference evidence="9" key="1">
    <citation type="submission" date="2020-01" db="EMBL/GenBank/DDBJ databases">
        <authorList>
            <person name="Mishra B."/>
        </authorList>
    </citation>
    <scope>NUCLEOTIDE SEQUENCE [LARGE SCALE GENOMIC DNA]</scope>
</reference>
<dbReference type="EMBL" id="CACVBM020001118">
    <property type="protein sequence ID" value="CAA7032179.1"/>
    <property type="molecule type" value="Genomic_DNA"/>
</dbReference>
<evidence type="ECO:0000256" key="5">
    <source>
        <dbReference type="ARBA" id="ARBA00022884"/>
    </source>
</evidence>
<dbReference type="InterPro" id="IPR011989">
    <property type="entry name" value="ARM-like"/>
</dbReference>
<evidence type="ECO:0000256" key="1">
    <source>
        <dbReference type="ARBA" id="ARBA00004496"/>
    </source>
</evidence>
<evidence type="ECO:0000259" key="8">
    <source>
        <dbReference type="PROSITE" id="PS50303"/>
    </source>
</evidence>
<dbReference type="PANTHER" id="PTHR12537:SF137">
    <property type="entry name" value="PUMILIO HOMOLOG 16-RELATED"/>
    <property type="match status" value="1"/>
</dbReference>
<feature type="domain" description="PUM-HD" evidence="8">
    <location>
        <begin position="60"/>
        <end position="416"/>
    </location>
</feature>
<dbReference type="GO" id="GO:0006417">
    <property type="term" value="P:regulation of translation"/>
    <property type="evidence" value="ECO:0007669"/>
    <property type="project" value="UniProtKB-KW"/>
</dbReference>
<protein>
    <recommendedName>
        <fullName evidence="8">PUM-HD domain-containing protein</fullName>
    </recommendedName>
</protein>
<evidence type="ECO:0000256" key="7">
    <source>
        <dbReference type="SAM" id="MobiDB-lite"/>
    </source>
</evidence>
<keyword evidence="3" id="KW-0677">Repeat</keyword>
<name>A0A6D2J4X1_9BRAS</name>
<dbReference type="PROSITE" id="PS50303">
    <property type="entry name" value="PUM_HD"/>
    <property type="match status" value="1"/>
</dbReference>
<feature type="region of interest" description="Disordered" evidence="7">
    <location>
        <begin position="1"/>
        <end position="22"/>
    </location>
</feature>
<comment type="caution">
    <text evidence="9">The sequence shown here is derived from an EMBL/GenBank/DDBJ whole genome shotgun (WGS) entry which is preliminary data.</text>
</comment>
<proteinExistence type="predicted"/>
<evidence type="ECO:0000256" key="4">
    <source>
        <dbReference type="ARBA" id="ARBA00022845"/>
    </source>
</evidence>
<dbReference type="PANTHER" id="PTHR12537">
    <property type="entry name" value="RNA BINDING PROTEIN PUMILIO-RELATED"/>
    <property type="match status" value="1"/>
</dbReference>
<evidence type="ECO:0000313" key="9">
    <source>
        <dbReference type="EMBL" id="CAA7032179.1"/>
    </source>
</evidence>
<dbReference type="Gene3D" id="1.25.10.10">
    <property type="entry name" value="Leucine-rich Repeat Variant"/>
    <property type="match status" value="1"/>
</dbReference>
<evidence type="ECO:0000256" key="2">
    <source>
        <dbReference type="ARBA" id="ARBA00022490"/>
    </source>
</evidence>
<keyword evidence="10" id="KW-1185">Reference proteome</keyword>
<dbReference type="GO" id="GO:0003729">
    <property type="term" value="F:mRNA binding"/>
    <property type="evidence" value="ECO:0007669"/>
    <property type="project" value="TreeGrafter"/>
</dbReference>